<dbReference type="InterPro" id="IPR011991">
    <property type="entry name" value="ArsR-like_HTH"/>
</dbReference>
<feature type="region of interest" description="Disordered" evidence="14">
    <location>
        <begin position="1"/>
        <end position="29"/>
    </location>
</feature>
<dbReference type="InterPro" id="IPR050536">
    <property type="entry name" value="DtxR_MntR_Metal-Reg"/>
</dbReference>
<reference evidence="16 17" key="1">
    <citation type="submission" date="2024-09" db="EMBL/GenBank/DDBJ databases">
        <authorList>
            <person name="Sun Q."/>
            <person name="Mori K."/>
        </authorList>
    </citation>
    <scope>NUCLEOTIDE SEQUENCE [LARGE SCALE GENOMIC DNA]</scope>
    <source>
        <strain evidence="16 17">CCM 7904</strain>
    </source>
</reference>
<dbReference type="PANTHER" id="PTHR33238">
    <property type="entry name" value="IRON (METAL) DEPENDENT REPRESSOR, DTXR FAMILY"/>
    <property type="match status" value="1"/>
</dbReference>
<evidence type="ECO:0000256" key="14">
    <source>
        <dbReference type="SAM" id="MobiDB-lite"/>
    </source>
</evidence>
<dbReference type="InterPro" id="IPR022689">
    <property type="entry name" value="Iron_dep_repressor"/>
</dbReference>
<proteinExistence type="inferred from homology"/>
<dbReference type="InterPro" id="IPR001367">
    <property type="entry name" value="Fe_dep_repressor"/>
</dbReference>
<dbReference type="InterPro" id="IPR022687">
    <property type="entry name" value="HTH_DTXR"/>
</dbReference>
<evidence type="ECO:0000256" key="1">
    <source>
        <dbReference type="ARBA" id="ARBA00004496"/>
    </source>
</evidence>
<keyword evidence="11" id="KW-0464">Manganese</keyword>
<evidence type="ECO:0000256" key="13">
    <source>
        <dbReference type="ARBA" id="ARBA00032593"/>
    </source>
</evidence>
<feature type="domain" description="HTH dtxR-type" evidence="15">
    <location>
        <begin position="33"/>
        <end position="94"/>
    </location>
</feature>
<dbReference type="SMART" id="SM00347">
    <property type="entry name" value="HTH_MARR"/>
    <property type="match status" value="1"/>
</dbReference>
<dbReference type="PROSITE" id="PS50944">
    <property type="entry name" value="HTH_DTXR"/>
    <property type="match status" value="1"/>
</dbReference>
<dbReference type="InterPro" id="IPR036421">
    <property type="entry name" value="Fe_dep_repressor_sf"/>
</dbReference>
<evidence type="ECO:0000256" key="10">
    <source>
        <dbReference type="ARBA" id="ARBA00023163"/>
    </source>
</evidence>
<evidence type="ECO:0000256" key="12">
    <source>
        <dbReference type="ARBA" id="ARBA00025185"/>
    </source>
</evidence>
<feature type="compositionally biased region" description="Basic and acidic residues" evidence="14">
    <location>
        <begin position="9"/>
        <end position="29"/>
    </location>
</feature>
<evidence type="ECO:0000256" key="3">
    <source>
        <dbReference type="ARBA" id="ARBA00011738"/>
    </source>
</evidence>
<evidence type="ECO:0000313" key="17">
    <source>
        <dbReference type="Proteomes" id="UP001589795"/>
    </source>
</evidence>
<dbReference type="RefSeq" id="WP_265508594.1">
    <property type="nucleotide sequence ID" value="NZ_JAOTBE010000090.1"/>
</dbReference>
<evidence type="ECO:0000256" key="6">
    <source>
        <dbReference type="ARBA" id="ARBA00022491"/>
    </source>
</evidence>
<keyword evidence="5" id="KW-0963">Cytoplasm</keyword>
<keyword evidence="17" id="KW-1185">Reference proteome</keyword>
<dbReference type="InterPro" id="IPR036390">
    <property type="entry name" value="WH_DNA-bd_sf"/>
</dbReference>
<evidence type="ECO:0000256" key="8">
    <source>
        <dbReference type="ARBA" id="ARBA00023125"/>
    </source>
</evidence>
<accession>A0ABV6CET6</accession>
<organism evidence="16 17">
    <name type="scientific">Paracoccus rhizosphaerae</name>
    <dbReference type="NCBI Taxonomy" id="1133347"/>
    <lineage>
        <taxon>Bacteria</taxon>
        <taxon>Pseudomonadati</taxon>
        <taxon>Pseudomonadota</taxon>
        <taxon>Alphaproteobacteria</taxon>
        <taxon>Rhodobacterales</taxon>
        <taxon>Paracoccaceae</taxon>
        <taxon>Paracoccus</taxon>
    </lineage>
</organism>
<gene>
    <name evidence="16" type="primary">mntR</name>
    <name evidence="16" type="ORF">ACFFIZ_00650</name>
</gene>
<keyword evidence="10" id="KW-0804">Transcription</keyword>
<comment type="caution">
    <text evidence="16">The sequence shown here is derived from an EMBL/GenBank/DDBJ whole genome shotgun (WGS) entry which is preliminary data.</text>
</comment>
<dbReference type="CDD" id="cd00090">
    <property type="entry name" value="HTH_ARSR"/>
    <property type="match status" value="1"/>
</dbReference>
<dbReference type="Pfam" id="PF02742">
    <property type="entry name" value="Fe_dep_repr_C"/>
    <property type="match status" value="1"/>
</dbReference>
<dbReference type="InterPro" id="IPR036388">
    <property type="entry name" value="WH-like_DNA-bd_sf"/>
</dbReference>
<dbReference type="SUPFAM" id="SSF46785">
    <property type="entry name" value="Winged helix' DNA-binding domain"/>
    <property type="match status" value="1"/>
</dbReference>
<keyword evidence="8" id="KW-0238">DNA-binding</keyword>
<dbReference type="Proteomes" id="UP001589795">
    <property type="component" value="Unassembled WGS sequence"/>
</dbReference>
<keyword evidence="9" id="KW-0010">Activator</keyword>
<evidence type="ECO:0000256" key="5">
    <source>
        <dbReference type="ARBA" id="ARBA00022490"/>
    </source>
</evidence>
<comment type="function">
    <text evidence="12">In the presence of manganese, represses expression of mntH and mntS. Up-regulates expression of mntP.</text>
</comment>
<dbReference type="Pfam" id="PF01325">
    <property type="entry name" value="Fe_dep_repress"/>
    <property type="match status" value="1"/>
</dbReference>
<protein>
    <recommendedName>
        <fullName evidence="4">Transcriptional regulator MntR</fullName>
    </recommendedName>
    <alternativeName>
        <fullName evidence="13">Manganese transport regulator</fullName>
    </alternativeName>
</protein>
<evidence type="ECO:0000313" key="16">
    <source>
        <dbReference type="EMBL" id="MFC0198892.1"/>
    </source>
</evidence>
<keyword evidence="6" id="KW-0678">Repressor</keyword>
<evidence type="ECO:0000256" key="7">
    <source>
        <dbReference type="ARBA" id="ARBA00023015"/>
    </source>
</evidence>
<evidence type="ECO:0000256" key="9">
    <source>
        <dbReference type="ARBA" id="ARBA00023159"/>
    </source>
</evidence>
<dbReference type="SMART" id="SM00529">
    <property type="entry name" value="HTH_DTXR"/>
    <property type="match status" value="1"/>
</dbReference>
<dbReference type="Gene3D" id="1.10.60.10">
    <property type="entry name" value="Iron dependent repressor, metal binding and dimerisation domain"/>
    <property type="match status" value="1"/>
</dbReference>
<dbReference type="EMBL" id="JBHLWQ010000008">
    <property type="protein sequence ID" value="MFC0198892.1"/>
    <property type="molecule type" value="Genomic_DNA"/>
</dbReference>
<dbReference type="InterPro" id="IPR000835">
    <property type="entry name" value="HTH_MarR-typ"/>
</dbReference>
<keyword evidence="7" id="KW-0805">Transcription regulation</keyword>
<comment type="similarity">
    <text evidence="2">Belongs to the DtxR/MntR family.</text>
</comment>
<dbReference type="Gene3D" id="1.10.10.10">
    <property type="entry name" value="Winged helix-like DNA-binding domain superfamily/Winged helix DNA-binding domain"/>
    <property type="match status" value="1"/>
</dbReference>
<sequence>MTQPAPTSPKRDTPGIDAESHAEGFQKTRNARRTELCEDYVELIAELIGREGEARQVEIARRLGVAQPTVARMLKRLAEDGYIQQRPYRGVFLTPIGEALAAACHRRHEIVEGFLRALGVSDEVARHDAEGMEHHVSEETLQAFARFLDGQQDTGTR</sequence>
<comment type="subunit">
    <text evidence="3">Homodimer.</text>
</comment>
<evidence type="ECO:0000259" key="15">
    <source>
        <dbReference type="PROSITE" id="PS50944"/>
    </source>
</evidence>
<dbReference type="NCBIfam" id="NF008273">
    <property type="entry name" value="PRK11050.1"/>
    <property type="match status" value="1"/>
</dbReference>
<evidence type="ECO:0000256" key="4">
    <source>
        <dbReference type="ARBA" id="ARBA00022386"/>
    </source>
</evidence>
<comment type="subcellular location">
    <subcellularLocation>
        <location evidence="1">Cytoplasm</location>
    </subcellularLocation>
</comment>
<evidence type="ECO:0000256" key="11">
    <source>
        <dbReference type="ARBA" id="ARBA00023211"/>
    </source>
</evidence>
<dbReference type="PANTHER" id="PTHR33238:SF11">
    <property type="entry name" value="TRANSCRIPTIONAL REGULATOR MNTR"/>
    <property type="match status" value="1"/>
</dbReference>
<name>A0ABV6CET6_9RHOB</name>
<evidence type="ECO:0000256" key="2">
    <source>
        <dbReference type="ARBA" id="ARBA00007871"/>
    </source>
</evidence>